<dbReference type="OrthoDB" id="5983962at2759"/>
<feature type="chain" id="PRO_5018763017" description="WSC domain-containing protein" evidence="1">
    <location>
        <begin position="21"/>
        <end position="150"/>
    </location>
</feature>
<evidence type="ECO:0000313" key="3">
    <source>
        <dbReference type="Proteomes" id="UP000271974"/>
    </source>
</evidence>
<dbReference type="AlphaFoldDB" id="A0A3S0ZYX8"/>
<dbReference type="EMBL" id="RQTK01000052">
    <property type="protein sequence ID" value="RUS89557.1"/>
    <property type="molecule type" value="Genomic_DNA"/>
</dbReference>
<feature type="signal peptide" evidence="1">
    <location>
        <begin position="1"/>
        <end position="20"/>
    </location>
</feature>
<proteinExistence type="predicted"/>
<name>A0A3S0ZYX8_ELYCH</name>
<organism evidence="2 3">
    <name type="scientific">Elysia chlorotica</name>
    <name type="common">Eastern emerald elysia</name>
    <name type="synonym">Sea slug</name>
    <dbReference type="NCBI Taxonomy" id="188477"/>
    <lineage>
        <taxon>Eukaryota</taxon>
        <taxon>Metazoa</taxon>
        <taxon>Spiralia</taxon>
        <taxon>Lophotrochozoa</taxon>
        <taxon>Mollusca</taxon>
        <taxon>Gastropoda</taxon>
        <taxon>Heterobranchia</taxon>
        <taxon>Euthyneura</taxon>
        <taxon>Panpulmonata</taxon>
        <taxon>Sacoglossa</taxon>
        <taxon>Placobranchoidea</taxon>
        <taxon>Plakobranchidae</taxon>
        <taxon>Elysia</taxon>
    </lineage>
</organism>
<evidence type="ECO:0000313" key="2">
    <source>
        <dbReference type="EMBL" id="RUS89557.1"/>
    </source>
</evidence>
<keyword evidence="1" id="KW-0732">Signal</keyword>
<sequence length="150" mass="16209">MPRIGLSCVVLLIAAALTASQTVIKKNCRTSVPGYECGEKCMAFFVGCYHSDGQMAALPKNNVLNLRGTIDWQKWADAGNAGDLIKTCAQVAAQRNMKYFGVEFYGECYFGNTLNKTPPKVTTVDGCDKYCGFDVGGANAMVVYEVLTPP</sequence>
<protein>
    <recommendedName>
        <fullName evidence="4">WSC domain-containing protein</fullName>
    </recommendedName>
</protein>
<gene>
    <name evidence="2" type="ORF">EGW08_002675</name>
</gene>
<dbReference type="Proteomes" id="UP000271974">
    <property type="component" value="Unassembled WGS sequence"/>
</dbReference>
<evidence type="ECO:0000256" key="1">
    <source>
        <dbReference type="SAM" id="SignalP"/>
    </source>
</evidence>
<evidence type="ECO:0008006" key="4">
    <source>
        <dbReference type="Google" id="ProtNLM"/>
    </source>
</evidence>
<keyword evidence="3" id="KW-1185">Reference proteome</keyword>
<feature type="non-terminal residue" evidence="2">
    <location>
        <position position="150"/>
    </location>
</feature>
<accession>A0A3S0ZYX8</accession>
<reference evidence="2 3" key="1">
    <citation type="submission" date="2019-01" db="EMBL/GenBank/DDBJ databases">
        <title>A draft genome assembly of the solar-powered sea slug Elysia chlorotica.</title>
        <authorList>
            <person name="Cai H."/>
            <person name="Li Q."/>
            <person name="Fang X."/>
            <person name="Li J."/>
            <person name="Curtis N.E."/>
            <person name="Altenburger A."/>
            <person name="Shibata T."/>
            <person name="Feng M."/>
            <person name="Maeda T."/>
            <person name="Schwartz J.A."/>
            <person name="Shigenobu S."/>
            <person name="Lundholm N."/>
            <person name="Nishiyama T."/>
            <person name="Yang H."/>
            <person name="Hasebe M."/>
            <person name="Li S."/>
            <person name="Pierce S.K."/>
            <person name="Wang J."/>
        </authorList>
    </citation>
    <scope>NUCLEOTIDE SEQUENCE [LARGE SCALE GENOMIC DNA]</scope>
    <source>
        <strain evidence="2">EC2010</strain>
        <tissue evidence="2">Whole organism of an adult</tissue>
    </source>
</reference>
<comment type="caution">
    <text evidence="2">The sequence shown here is derived from an EMBL/GenBank/DDBJ whole genome shotgun (WGS) entry which is preliminary data.</text>
</comment>